<sequence length="236" mass="26994">MKFLKLCTNKRGKSWKFGVQCSLFGVLLFMLLAGPQLAQAQQQKDDRPSPRGAFLRSLVLPGWGHYYADNDNWNRGKFHMAGEAVLILSYIGLDARANNLESNYRTMAQSKAGANLSGKSRQYEIAIGNYDNLAEYNDAQLRLSNWTQLYPDNAEFQWSWESRDFRDQYQDTREQVDRNRSQLPTLAALMVTNRLISAISAFIKARDIMDNPPEASFSYLNEFGQPGVTAHLRFDF</sequence>
<keyword evidence="3" id="KW-1185">Reference proteome</keyword>
<evidence type="ECO:0000313" key="2">
    <source>
        <dbReference type="EMBL" id="SMO32739.1"/>
    </source>
</evidence>
<organism evidence="2 3">
    <name type="scientific">Gracilimonas mengyeensis</name>
    <dbReference type="NCBI Taxonomy" id="1302730"/>
    <lineage>
        <taxon>Bacteria</taxon>
        <taxon>Pseudomonadati</taxon>
        <taxon>Balneolota</taxon>
        <taxon>Balneolia</taxon>
        <taxon>Balneolales</taxon>
        <taxon>Balneolaceae</taxon>
        <taxon>Gracilimonas</taxon>
    </lineage>
</organism>
<evidence type="ECO:0008006" key="4">
    <source>
        <dbReference type="Google" id="ProtNLM"/>
    </source>
</evidence>
<accession>A0A521AD67</accession>
<dbReference type="AlphaFoldDB" id="A0A521AD67"/>
<proteinExistence type="predicted"/>
<evidence type="ECO:0000313" key="3">
    <source>
        <dbReference type="Proteomes" id="UP000317557"/>
    </source>
</evidence>
<dbReference type="EMBL" id="FXTP01000001">
    <property type="protein sequence ID" value="SMO32739.1"/>
    <property type="molecule type" value="Genomic_DNA"/>
</dbReference>
<protein>
    <recommendedName>
        <fullName evidence="4">DUF5683 domain-containing protein</fullName>
    </recommendedName>
</protein>
<feature type="signal peptide" evidence="1">
    <location>
        <begin position="1"/>
        <end position="40"/>
    </location>
</feature>
<gene>
    <name evidence="2" type="ORF">SAMN06265219_10168</name>
</gene>
<feature type="chain" id="PRO_5021777015" description="DUF5683 domain-containing protein" evidence="1">
    <location>
        <begin position="41"/>
        <end position="236"/>
    </location>
</feature>
<name>A0A521AD67_9BACT</name>
<dbReference type="Proteomes" id="UP000317557">
    <property type="component" value="Unassembled WGS sequence"/>
</dbReference>
<reference evidence="2 3" key="1">
    <citation type="submission" date="2017-05" db="EMBL/GenBank/DDBJ databases">
        <authorList>
            <person name="Varghese N."/>
            <person name="Submissions S."/>
        </authorList>
    </citation>
    <scope>NUCLEOTIDE SEQUENCE [LARGE SCALE GENOMIC DNA]</scope>
    <source>
        <strain evidence="2 3">DSM 21985</strain>
    </source>
</reference>
<keyword evidence="1" id="KW-0732">Signal</keyword>
<evidence type="ECO:0000256" key="1">
    <source>
        <dbReference type="SAM" id="SignalP"/>
    </source>
</evidence>